<dbReference type="CDD" id="cd03141">
    <property type="entry name" value="GATase1_Hsp31_like"/>
    <property type="match status" value="1"/>
</dbReference>
<organism evidence="2 3">
    <name type="scientific">Pseudonocardia endophytica</name>
    <dbReference type="NCBI Taxonomy" id="401976"/>
    <lineage>
        <taxon>Bacteria</taxon>
        <taxon>Bacillati</taxon>
        <taxon>Actinomycetota</taxon>
        <taxon>Actinomycetes</taxon>
        <taxon>Pseudonocardiales</taxon>
        <taxon>Pseudonocardiaceae</taxon>
        <taxon>Pseudonocardia</taxon>
    </lineage>
</organism>
<gene>
    <name evidence="2" type="ORF">EV378_3503</name>
</gene>
<dbReference type="SUPFAM" id="SSF52317">
    <property type="entry name" value="Class I glutamine amidotransferase-like"/>
    <property type="match status" value="1"/>
</dbReference>
<dbReference type="RefSeq" id="WP_132426684.1">
    <property type="nucleotide sequence ID" value="NZ_SMFZ01000001.1"/>
</dbReference>
<feature type="domain" description="DJ-1/PfpI" evidence="1">
    <location>
        <begin position="30"/>
        <end position="230"/>
    </location>
</feature>
<dbReference type="Proteomes" id="UP000295560">
    <property type="component" value="Unassembled WGS sequence"/>
</dbReference>
<dbReference type="InterPro" id="IPR029062">
    <property type="entry name" value="Class_I_gatase-like"/>
</dbReference>
<dbReference type="InterPro" id="IPR002818">
    <property type="entry name" value="DJ-1/PfpI"/>
</dbReference>
<name>A0A4R1I139_PSEEN</name>
<proteinExistence type="predicted"/>
<comment type="caution">
    <text evidence="2">The sequence shown here is derived from an EMBL/GenBank/DDBJ whole genome shotgun (WGS) entry which is preliminary data.</text>
</comment>
<dbReference type="GO" id="GO:0006508">
    <property type="term" value="P:proteolysis"/>
    <property type="evidence" value="ECO:0007669"/>
    <property type="project" value="UniProtKB-KW"/>
</dbReference>
<dbReference type="Gene3D" id="3.40.50.880">
    <property type="match status" value="1"/>
</dbReference>
<dbReference type="GO" id="GO:0019172">
    <property type="term" value="F:glyoxalase III activity"/>
    <property type="evidence" value="ECO:0007669"/>
    <property type="project" value="TreeGrafter"/>
</dbReference>
<sequence>MTTVLLAVTGSDHWTLADGSKHPCGYWPEELVAPHRIFTAAGFTITIATPGGVVPTPDEAGFSPEMNGGSAEVGEGLRNYISSISAELAAPTPLETIDPAGFDLVFVPGGHGPMEDLAVSESFGAQLNAFLDAGTPIAAVCHGPAGLLAARRADGSWSFDGYRLTAFSNVEEGQVGYADQASWLLEDRIKSEGGVVSVADAWAPKVVVDRTLYTGQNPASSEPLAEALVTALKA</sequence>
<keyword evidence="3" id="KW-1185">Reference proteome</keyword>
<keyword evidence="2" id="KW-0378">Hydrolase</keyword>
<dbReference type="Pfam" id="PF01965">
    <property type="entry name" value="DJ-1_PfpI"/>
    <property type="match status" value="1"/>
</dbReference>
<keyword evidence="2" id="KW-0645">Protease</keyword>
<dbReference type="GO" id="GO:0005737">
    <property type="term" value="C:cytoplasm"/>
    <property type="evidence" value="ECO:0007669"/>
    <property type="project" value="TreeGrafter"/>
</dbReference>
<dbReference type="GO" id="GO:0008233">
    <property type="term" value="F:peptidase activity"/>
    <property type="evidence" value="ECO:0007669"/>
    <property type="project" value="UniProtKB-KW"/>
</dbReference>
<dbReference type="PANTHER" id="PTHR48094">
    <property type="entry name" value="PROTEIN/NUCLEIC ACID DEGLYCASE DJ-1-RELATED"/>
    <property type="match status" value="1"/>
</dbReference>
<evidence type="ECO:0000313" key="3">
    <source>
        <dbReference type="Proteomes" id="UP000295560"/>
    </source>
</evidence>
<protein>
    <submittedName>
        <fullName evidence="2">Putative intracellular protease/amidase</fullName>
    </submittedName>
</protein>
<reference evidence="2 3" key="1">
    <citation type="submission" date="2019-03" db="EMBL/GenBank/DDBJ databases">
        <title>Sequencing the genomes of 1000 actinobacteria strains.</title>
        <authorList>
            <person name="Klenk H.-P."/>
        </authorList>
    </citation>
    <scope>NUCLEOTIDE SEQUENCE [LARGE SCALE GENOMIC DNA]</scope>
    <source>
        <strain evidence="2 3">DSM 44969</strain>
    </source>
</reference>
<evidence type="ECO:0000313" key="2">
    <source>
        <dbReference type="EMBL" id="TCK27631.1"/>
    </source>
</evidence>
<dbReference type="GO" id="GO:0019243">
    <property type="term" value="P:methylglyoxal catabolic process to D-lactate via S-lactoyl-glutathione"/>
    <property type="evidence" value="ECO:0007669"/>
    <property type="project" value="TreeGrafter"/>
</dbReference>
<evidence type="ECO:0000259" key="1">
    <source>
        <dbReference type="Pfam" id="PF01965"/>
    </source>
</evidence>
<dbReference type="PANTHER" id="PTHR48094:SF22">
    <property type="entry name" value="DJ-1_PFPI DOMAIN-CONTAINING PROTEIN"/>
    <property type="match status" value="1"/>
</dbReference>
<dbReference type="AlphaFoldDB" id="A0A4R1I139"/>
<dbReference type="EMBL" id="SMFZ01000001">
    <property type="protein sequence ID" value="TCK27631.1"/>
    <property type="molecule type" value="Genomic_DNA"/>
</dbReference>
<accession>A0A4R1I139</accession>
<dbReference type="OrthoDB" id="9792284at2"/>
<dbReference type="InterPro" id="IPR050325">
    <property type="entry name" value="Prot/Nucl_acid_deglycase"/>
</dbReference>